<evidence type="ECO:0000313" key="3">
    <source>
        <dbReference type="Proteomes" id="UP000073492"/>
    </source>
</evidence>
<dbReference type="Proteomes" id="UP000073492">
    <property type="component" value="Unassembled WGS sequence"/>
</dbReference>
<dbReference type="GO" id="GO:0016491">
    <property type="term" value="F:oxidoreductase activity"/>
    <property type="evidence" value="ECO:0007669"/>
    <property type="project" value="UniProtKB-KW"/>
</dbReference>
<protein>
    <recommendedName>
        <fullName evidence="4">NAD(P)-binding protein</fullName>
    </recommendedName>
</protein>
<dbReference type="Pfam" id="PF00106">
    <property type="entry name" value="adh_short"/>
    <property type="match status" value="1"/>
</dbReference>
<dbReference type="AlphaFoldDB" id="A0A139INY8"/>
<proteinExistence type="predicted"/>
<evidence type="ECO:0000256" key="1">
    <source>
        <dbReference type="ARBA" id="ARBA00023002"/>
    </source>
</evidence>
<keyword evidence="1" id="KW-0560">Oxidoreductase</keyword>
<dbReference type="Gene3D" id="3.40.50.720">
    <property type="entry name" value="NAD(P)-binding Rossmann-like Domain"/>
    <property type="match status" value="1"/>
</dbReference>
<dbReference type="InterPro" id="IPR002347">
    <property type="entry name" value="SDR_fam"/>
</dbReference>
<name>A0A139INY8_9PEZI</name>
<dbReference type="SUPFAM" id="SSF51735">
    <property type="entry name" value="NAD(P)-binding Rossmann-fold domains"/>
    <property type="match status" value="1"/>
</dbReference>
<dbReference type="PANTHER" id="PTHR43157:SF31">
    <property type="entry name" value="PHOSPHATIDYLINOSITOL-GLYCAN BIOSYNTHESIS CLASS F PROTEIN"/>
    <property type="match status" value="1"/>
</dbReference>
<evidence type="ECO:0008006" key="4">
    <source>
        <dbReference type="Google" id="ProtNLM"/>
    </source>
</evidence>
<dbReference type="PANTHER" id="PTHR43157">
    <property type="entry name" value="PHOSPHATIDYLINOSITOL-GLYCAN BIOSYNTHESIS CLASS F PROTEIN-RELATED"/>
    <property type="match status" value="1"/>
</dbReference>
<evidence type="ECO:0000313" key="2">
    <source>
        <dbReference type="EMBL" id="KXT16312.1"/>
    </source>
</evidence>
<comment type="caution">
    <text evidence="2">The sequence shown here is derived from an EMBL/GenBank/DDBJ whole genome shotgun (WGS) entry which is preliminary data.</text>
</comment>
<gene>
    <name evidence="2" type="ORF">AC579_3761</name>
</gene>
<dbReference type="InterPro" id="IPR036291">
    <property type="entry name" value="NAD(P)-bd_dom_sf"/>
</dbReference>
<reference evidence="2 3" key="1">
    <citation type="submission" date="2015-07" db="EMBL/GenBank/DDBJ databases">
        <title>Comparative genomics of the Sigatoka disease complex on banana suggests a link between parallel evolutionary changes in Pseudocercospora fijiensis and Pseudocercospora eumusae and increased virulence on the banana host.</title>
        <authorList>
            <person name="Chang T.-C."/>
            <person name="Salvucci A."/>
            <person name="Crous P.W."/>
            <person name="Stergiopoulos I."/>
        </authorList>
    </citation>
    <scope>NUCLEOTIDE SEQUENCE [LARGE SCALE GENOMIC DNA]</scope>
    <source>
        <strain evidence="2 3">CBS 116634</strain>
    </source>
</reference>
<keyword evidence="3" id="KW-1185">Reference proteome</keyword>
<sequence length="445" mass="49165">MTRSTDPSPLRDDSGSAITLSKGISKRKVVYRWLAKVCYVRTSSALVSAWLSGATTSRHAYIRSTMIAGFSLARLGRLNESSISVAATTLFTVYDIDCSVSPLLSSTLDFTNSTGTESSMGFEHLPHFFYSQIAVTPPKPTNDCTGRTVIITGANSGLGKEAARHYVRLNAERVIIACRSAEKGEAAKQDIEQSTGRKGAIEVWQLDLASYESVKQFAKRVNTLPRVDIIIENAGIATAKYSMAEDNESTITVNVVSTFLLALLVIPKLRETATKYNILPTLTIVSSEVHHFTSFPERQASSIFSTLNSKEEARMADRYNVSKFLEVVSIREIVKENPKLGEQFTLNFVNPGWCHSELMREISNPIIKFIKLIMCRTTEVGSRTLVDAGLRGQESHGKYLSDSQVQKCSVLVEGPEGPEIQRRVWGELRERLEKIEPGVTKVLSA</sequence>
<dbReference type="STRING" id="113226.A0A139INY8"/>
<dbReference type="PRINTS" id="PR00081">
    <property type="entry name" value="GDHRDH"/>
</dbReference>
<dbReference type="EMBL" id="LFZO01000039">
    <property type="protein sequence ID" value="KXT16312.1"/>
    <property type="molecule type" value="Genomic_DNA"/>
</dbReference>
<dbReference type="OrthoDB" id="542013at2759"/>
<organism evidence="2 3">
    <name type="scientific">Pseudocercospora musae</name>
    <dbReference type="NCBI Taxonomy" id="113226"/>
    <lineage>
        <taxon>Eukaryota</taxon>
        <taxon>Fungi</taxon>
        <taxon>Dikarya</taxon>
        <taxon>Ascomycota</taxon>
        <taxon>Pezizomycotina</taxon>
        <taxon>Dothideomycetes</taxon>
        <taxon>Dothideomycetidae</taxon>
        <taxon>Mycosphaerellales</taxon>
        <taxon>Mycosphaerellaceae</taxon>
        <taxon>Pseudocercospora</taxon>
    </lineage>
</organism>
<accession>A0A139INY8</accession>